<keyword evidence="4" id="KW-1185">Reference proteome</keyword>
<dbReference type="EMBL" id="JBHSYQ010000003">
    <property type="protein sequence ID" value="MFC6996360.1"/>
    <property type="molecule type" value="Genomic_DNA"/>
</dbReference>
<keyword evidence="1" id="KW-0812">Transmembrane</keyword>
<gene>
    <name evidence="3" type="ORF">ACFQHR_01930</name>
</gene>
<evidence type="ECO:0000313" key="3">
    <source>
        <dbReference type="EMBL" id="MFC6996360.1"/>
    </source>
</evidence>
<keyword evidence="2" id="KW-0732">Signal</keyword>
<protein>
    <recommendedName>
        <fullName evidence="5">Tissue inhibitor of metalloproteinase</fullName>
    </recommendedName>
</protein>
<feature type="signal peptide" evidence="2">
    <location>
        <begin position="1"/>
        <end position="22"/>
    </location>
</feature>
<name>A0ABW2DH56_9BACT</name>
<keyword evidence="1" id="KW-0472">Membrane</keyword>
<evidence type="ECO:0000313" key="4">
    <source>
        <dbReference type="Proteomes" id="UP001596405"/>
    </source>
</evidence>
<evidence type="ECO:0000256" key="1">
    <source>
        <dbReference type="SAM" id="Phobius"/>
    </source>
</evidence>
<evidence type="ECO:0008006" key="5">
    <source>
        <dbReference type="Google" id="ProtNLM"/>
    </source>
</evidence>
<feature type="chain" id="PRO_5045850455" description="Tissue inhibitor of metalloproteinase" evidence="2">
    <location>
        <begin position="23"/>
        <end position="204"/>
    </location>
</feature>
<keyword evidence="1" id="KW-1133">Transmembrane helix</keyword>
<accession>A0ABW2DH56</accession>
<comment type="caution">
    <text evidence="3">The sequence shown here is derived from an EMBL/GenBank/DDBJ whole genome shotgun (WGS) entry which is preliminary data.</text>
</comment>
<dbReference type="RefSeq" id="WP_066620144.1">
    <property type="nucleotide sequence ID" value="NZ_JBHSYQ010000003.1"/>
</dbReference>
<organism evidence="3 4">
    <name type="scientific">Rufibacter roseus</name>
    <dbReference type="NCBI Taxonomy" id="1567108"/>
    <lineage>
        <taxon>Bacteria</taxon>
        <taxon>Pseudomonadati</taxon>
        <taxon>Bacteroidota</taxon>
        <taxon>Cytophagia</taxon>
        <taxon>Cytophagales</taxon>
        <taxon>Hymenobacteraceae</taxon>
        <taxon>Rufibacter</taxon>
    </lineage>
</organism>
<reference evidence="4" key="1">
    <citation type="journal article" date="2019" name="Int. J. Syst. Evol. Microbiol.">
        <title>The Global Catalogue of Microorganisms (GCM) 10K type strain sequencing project: providing services to taxonomists for standard genome sequencing and annotation.</title>
        <authorList>
            <consortium name="The Broad Institute Genomics Platform"/>
            <consortium name="The Broad Institute Genome Sequencing Center for Infectious Disease"/>
            <person name="Wu L."/>
            <person name="Ma J."/>
        </authorList>
    </citation>
    <scope>NUCLEOTIDE SEQUENCE [LARGE SCALE GENOMIC DNA]</scope>
    <source>
        <strain evidence="4">CGMCC 4.7393</strain>
    </source>
</reference>
<evidence type="ECO:0000256" key="2">
    <source>
        <dbReference type="SAM" id="SignalP"/>
    </source>
</evidence>
<dbReference type="Proteomes" id="UP001596405">
    <property type="component" value="Unassembled WGS sequence"/>
</dbReference>
<sequence>MKKRILFLLTLLGFGILTEAQACMCSFKPWSPALVEEYFYFHDLIIIGEPIFNKATKNSGENYSLKVLEVIKGQVKNDTIYGKLRTSCSGFPHSKGSWIIYSPSKHENNDTIDFSECGLSRNITTFINFPPRINIKLDSVTLATKKQEWQEEYRIIKQLVHDEEERIASAKSVSLLTCSAAGLVLLISILLLINNHFKKLKRTL</sequence>
<feature type="transmembrane region" description="Helical" evidence="1">
    <location>
        <begin position="173"/>
        <end position="193"/>
    </location>
</feature>
<proteinExistence type="predicted"/>